<evidence type="ECO:0000256" key="2">
    <source>
        <dbReference type="SAM" id="Phobius"/>
    </source>
</evidence>
<name>A0ABX9N4J9_9MICO</name>
<proteinExistence type="predicted"/>
<evidence type="ECO:0000313" key="3">
    <source>
        <dbReference type="EMBL" id="RII90476.1"/>
    </source>
</evidence>
<keyword evidence="2" id="KW-0812">Transmembrane</keyword>
<keyword evidence="4" id="KW-1185">Reference proteome</keyword>
<feature type="compositionally biased region" description="Pro residues" evidence="1">
    <location>
        <begin position="208"/>
        <end position="221"/>
    </location>
</feature>
<reference evidence="3 4" key="1">
    <citation type="submission" date="2018-08" db="EMBL/GenBank/DDBJ databases">
        <title>Genome Sequence of Clavibacter michiganensis Subspecies type strains, and the Atypical Peach-Colored Strains Isolated from Tomato.</title>
        <authorList>
            <person name="Osdaghi E."/>
            <person name="Portier P."/>
            <person name="Briand M."/>
            <person name="Jacques M.-A."/>
        </authorList>
    </citation>
    <scope>NUCLEOTIDE SEQUENCE [LARGE SCALE GENOMIC DNA]</scope>
    <source>
        <strain evidence="3 4">CFBP 8216</strain>
    </source>
</reference>
<evidence type="ECO:0008006" key="5">
    <source>
        <dbReference type="Google" id="ProtNLM"/>
    </source>
</evidence>
<protein>
    <recommendedName>
        <fullName evidence="5">Integral membrane protein</fullName>
    </recommendedName>
</protein>
<sequence>MTPTNGTAPSTHGRWRRARRWLAEAPAAVPAMGVALAWSGILIYSRVGLGHEADVDRIVATLTVGVVVGLILTFAISRRRRGTPSRMRWIDVSEAIDDGRLPADADADSWRFSLLRRREVREALGGPWAVLIAAVALVGTVAVGVLGGPPLAWTLPAVVAVAVAGMAVTRRRRIAQIDALLQPLLDADAPESIDRADSVGRTDDAGPDPAPTAGPAGRPPT</sequence>
<feature type="transmembrane region" description="Helical" evidence="2">
    <location>
        <begin position="57"/>
        <end position="77"/>
    </location>
</feature>
<keyword evidence="2" id="KW-1133">Transmembrane helix</keyword>
<dbReference type="Proteomes" id="UP000265355">
    <property type="component" value="Unassembled WGS sequence"/>
</dbReference>
<feature type="compositionally biased region" description="Basic and acidic residues" evidence="1">
    <location>
        <begin position="192"/>
        <end position="204"/>
    </location>
</feature>
<gene>
    <name evidence="3" type="ORF">DZF98_11710</name>
</gene>
<accession>A0ABX9N4J9</accession>
<feature type="transmembrane region" description="Helical" evidence="2">
    <location>
        <begin position="123"/>
        <end position="145"/>
    </location>
</feature>
<evidence type="ECO:0000256" key="1">
    <source>
        <dbReference type="SAM" id="MobiDB-lite"/>
    </source>
</evidence>
<organism evidence="3 4">
    <name type="scientific">Clavibacter californiensis</name>
    <dbReference type="NCBI Taxonomy" id="1401995"/>
    <lineage>
        <taxon>Bacteria</taxon>
        <taxon>Bacillati</taxon>
        <taxon>Actinomycetota</taxon>
        <taxon>Actinomycetes</taxon>
        <taxon>Micrococcales</taxon>
        <taxon>Microbacteriaceae</taxon>
        <taxon>Clavibacter</taxon>
    </lineage>
</organism>
<evidence type="ECO:0000313" key="4">
    <source>
        <dbReference type="Proteomes" id="UP000265355"/>
    </source>
</evidence>
<dbReference type="EMBL" id="QWEE01000231">
    <property type="protein sequence ID" value="RII90476.1"/>
    <property type="molecule type" value="Genomic_DNA"/>
</dbReference>
<comment type="caution">
    <text evidence="3">The sequence shown here is derived from an EMBL/GenBank/DDBJ whole genome shotgun (WGS) entry which is preliminary data.</text>
</comment>
<dbReference type="RefSeq" id="WP_119373478.1">
    <property type="nucleotide sequence ID" value="NZ_CP040792.1"/>
</dbReference>
<keyword evidence="2" id="KW-0472">Membrane</keyword>
<feature type="transmembrane region" description="Helical" evidence="2">
    <location>
        <begin position="151"/>
        <end position="169"/>
    </location>
</feature>
<feature type="transmembrane region" description="Helical" evidence="2">
    <location>
        <begin position="21"/>
        <end position="45"/>
    </location>
</feature>
<feature type="region of interest" description="Disordered" evidence="1">
    <location>
        <begin position="191"/>
        <end position="221"/>
    </location>
</feature>